<protein>
    <submittedName>
        <fullName evidence="5">Glycosyltransferase family 64 protein C4 isoform X2</fullName>
    </submittedName>
</protein>
<dbReference type="Pfam" id="PF09258">
    <property type="entry name" value="Glyco_transf_64"/>
    <property type="match status" value="1"/>
</dbReference>
<proteinExistence type="inferred from homology"/>
<comment type="similarity">
    <text evidence="1">Belongs to the glycosyltransferase 64 family.</text>
</comment>
<name>A0A833QTV3_9POAL</name>
<keyword evidence="6" id="KW-1185">Reference proteome</keyword>
<accession>A0A833QTV3</accession>
<organism evidence="5 6">
    <name type="scientific">Carex littledalei</name>
    <dbReference type="NCBI Taxonomy" id="544730"/>
    <lineage>
        <taxon>Eukaryota</taxon>
        <taxon>Viridiplantae</taxon>
        <taxon>Streptophyta</taxon>
        <taxon>Embryophyta</taxon>
        <taxon>Tracheophyta</taxon>
        <taxon>Spermatophyta</taxon>
        <taxon>Magnoliopsida</taxon>
        <taxon>Liliopsida</taxon>
        <taxon>Poales</taxon>
        <taxon>Cyperaceae</taxon>
        <taxon>Cyperoideae</taxon>
        <taxon>Cariceae</taxon>
        <taxon>Carex</taxon>
        <taxon>Carex subgen. Euthyceras</taxon>
    </lineage>
</organism>
<evidence type="ECO:0000259" key="4">
    <source>
        <dbReference type="Pfam" id="PF09258"/>
    </source>
</evidence>
<dbReference type="GO" id="GO:0016757">
    <property type="term" value="F:glycosyltransferase activity"/>
    <property type="evidence" value="ECO:0007669"/>
    <property type="project" value="InterPro"/>
</dbReference>
<dbReference type="Proteomes" id="UP000623129">
    <property type="component" value="Unassembled WGS sequence"/>
</dbReference>
<dbReference type="OrthoDB" id="5954868at2759"/>
<dbReference type="GO" id="GO:0016020">
    <property type="term" value="C:membrane"/>
    <property type="evidence" value="ECO:0007669"/>
    <property type="project" value="InterPro"/>
</dbReference>
<dbReference type="InterPro" id="IPR029044">
    <property type="entry name" value="Nucleotide-diphossugar_trans"/>
</dbReference>
<dbReference type="Gene3D" id="3.90.550.10">
    <property type="entry name" value="Spore Coat Polysaccharide Biosynthesis Protein SpsA, Chain A"/>
    <property type="match status" value="1"/>
</dbReference>
<dbReference type="InterPro" id="IPR053318">
    <property type="entry name" value="GT64"/>
</dbReference>
<reference evidence="5" key="1">
    <citation type="submission" date="2020-01" db="EMBL/GenBank/DDBJ databases">
        <title>Genome sequence of Kobresia littledalei, the first chromosome-level genome in the family Cyperaceae.</title>
        <authorList>
            <person name="Qu G."/>
        </authorList>
    </citation>
    <scope>NUCLEOTIDE SEQUENCE</scope>
    <source>
        <strain evidence="5">C.B.Clarke</strain>
        <tissue evidence="5">Leaf</tissue>
    </source>
</reference>
<evidence type="ECO:0000313" key="5">
    <source>
        <dbReference type="EMBL" id="KAF3333980.1"/>
    </source>
</evidence>
<sequence>MPLLMSIEGKQQQHRCKLNSIGRMVRLLAAGSNKSGGSKMRLLLLCSLSVSFSLFLVFLATRTFSSLPPPLSPLPGKGYTVVINTWKRNDLLRRTVAHYSSCAGVDSIHVVWSEPDLPQNSLIDSLKRLVRSKSKGGREIEIKFDVNQEDSLNNRFKEMKDLRTDAIYSIDDDVITPCSSLEFAYTVWNSAPSSMVGFVPRMHWLRDPTENCMDEQYIYGEWRSVWWSGTYSMILSKAAFFHKQYLAIYTNQMLPSIRDYVTKNRNCEDIAMSFLVANVTGSPPIWVQGKIREIGSTGISSLGGHMAKRSKCVNDFAAIYGTMPLVPTIKLGIFISSDLTWLVLTELEARYRQEFTIRLVYYLAKE</sequence>
<evidence type="ECO:0000256" key="1">
    <source>
        <dbReference type="ARBA" id="ARBA00008700"/>
    </source>
</evidence>
<dbReference type="SUPFAM" id="SSF53448">
    <property type="entry name" value="Nucleotide-diphospho-sugar transferases"/>
    <property type="match status" value="1"/>
</dbReference>
<evidence type="ECO:0000256" key="3">
    <source>
        <dbReference type="ARBA" id="ARBA00023157"/>
    </source>
</evidence>
<dbReference type="EMBL" id="SWLB01000010">
    <property type="protein sequence ID" value="KAF3333980.1"/>
    <property type="molecule type" value="Genomic_DNA"/>
</dbReference>
<evidence type="ECO:0000313" key="6">
    <source>
        <dbReference type="Proteomes" id="UP000623129"/>
    </source>
</evidence>
<dbReference type="InterPro" id="IPR015338">
    <property type="entry name" value="GT64_dom"/>
</dbReference>
<gene>
    <name evidence="5" type="ORF">FCM35_KLT01671</name>
</gene>
<feature type="domain" description="Glycosyl transferase 64" evidence="4">
    <location>
        <begin position="79"/>
        <end position="327"/>
    </location>
</feature>
<evidence type="ECO:0000256" key="2">
    <source>
        <dbReference type="ARBA" id="ARBA00022679"/>
    </source>
</evidence>
<comment type="caution">
    <text evidence="5">The sequence shown here is derived from an EMBL/GenBank/DDBJ whole genome shotgun (WGS) entry which is preliminary data.</text>
</comment>
<dbReference type="PANTHER" id="PTHR48410">
    <property type="entry name" value="GLYCOSYLINOSITOL PHOSPHORYLCERAMIDE MANNOSYL TRANSFERASE 1"/>
    <property type="match status" value="1"/>
</dbReference>
<keyword evidence="3" id="KW-1015">Disulfide bond</keyword>
<dbReference type="PANTHER" id="PTHR48410:SF1">
    <property type="entry name" value="GLYCOSYLINOSITOL PHOSPHORYLCERAMIDE MANNOSYL TRANSFERASE 1"/>
    <property type="match status" value="1"/>
</dbReference>
<dbReference type="AlphaFoldDB" id="A0A833QTV3"/>
<keyword evidence="2 5" id="KW-0808">Transferase</keyword>